<dbReference type="AlphaFoldDB" id="A0A1Q9EWB0"/>
<evidence type="ECO:0000313" key="8">
    <source>
        <dbReference type="Proteomes" id="UP000186817"/>
    </source>
</evidence>
<keyword evidence="3 5" id="KW-1133">Transmembrane helix</keyword>
<dbReference type="GO" id="GO:0005216">
    <property type="term" value="F:monoatomic ion channel activity"/>
    <property type="evidence" value="ECO:0007669"/>
    <property type="project" value="InterPro"/>
</dbReference>
<evidence type="ECO:0000256" key="2">
    <source>
        <dbReference type="ARBA" id="ARBA00022692"/>
    </source>
</evidence>
<dbReference type="PANTHER" id="PTHR43446:SF1">
    <property type="entry name" value="BAND 7 DOMAIN-CONTAINING PROTEIN"/>
    <property type="match status" value="1"/>
</dbReference>
<dbReference type="Gene3D" id="3.30.479.30">
    <property type="entry name" value="Band 7 domain"/>
    <property type="match status" value="1"/>
</dbReference>
<comment type="subcellular location">
    <subcellularLocation>
        <location evidence="1">Membrane</location>
        <topology evidence="1">Multi-pass membrane protein</topology>
    </subcellularLocation>
</comment>
<dbReference type="EMBL" id="LSRX01000055">
    <property type="protein sequence ID" value="OLQ11710.1"/>
    <property type="molecule type" value="Genomic_DNA"/>
</dbReference>
<dbReference type="GO" id="GO:0016020">
    <property type="term" value="C:membrane"/>
    <property type="evidence" value="ECO:0007669"/>
    <property type="project" value="UniProtKB-SubCell"/>
</dbReference>
<evidence type="ECO:0000256" key="1">
    <source>
        <dbReference type="ARBA" id="ARBA00004141"/>
    </source>
</evidence>
<dbReference type="Pfam" id="PF01145">
    <property type="entry name" value="Band_7"/>
    <property type="match status" value="1"/>
</dbReference>
<evidence type="ECO:0000256" key="5">
    <source>
        <dbReference type="SAM" id="Phobius"/>
    </source>
</evidence>
<organism evidence="7 8">
    <name type="scientific">Symbiodinium microadriaticum</name>
    <name type="common">Dinoflagellate</name>
    <name type="synonym">Zooxanthella microadriatica</name>
    <dbReference type="NCBI Taxonomy" id="2951"/>
    <lineage>
        <taxon>Eukaryota</taxon>
        <taxon>Sar</taxon>
        <taxon>Alveolata</taxon>
        <taxon>Dinophyceae</taxon>
        <taxon>Suessiales</taxon>
        <taxon>Symbiodiniaceae</taxon>
        <taxon>Symbiodinium</taxon>
    </lineage>
</organism>
<evidence type="ECO:0000256" key="3">
    <source>
        <dbReference type="ARBA" id="ARBA00022989"/>
    </source>
</evidence>
<dbReference type="Proteomes" id="UP000186817">
    <property type="component" value="Unassembled WGS sequence"/>
</dbReference>
<dbReference type="InterPro" id="IPR001107">
    <property type="entry name" value="Band_7"/>
</dbReference>
<sequence length="391" mass="42978">MSAALVERASDSDDEMDVEANLCCPDALSTVLSCVCLPAWLCSMSVFDQNERAAVLVWGKYVGSINEPGIHIVNPCGVATRKINIARKTLDIREVGVTDKDGNPIYISGNVAYKIISAKKATVDTASPDRYTDEMAPMALRTVAAKCHYNDLRGESTSAMLAVELQKLVTSAGVQILRFQLTDLKYDNQIASAMLARQQAVAQVDAKRTLVHGAAETASSTVMRLKQLGHTFTSENEQRLIHDLLLKNLDPDFKSRCRVLGSLRVQRILRAVDQGQSFDNVLKAMLTLFEISTTEGSLLRLEELNRLSALRRSAATVRVYMIFSNMFIINLSVGVIVDKFMDLKQSGKDDILLTPARGLDISGPSPRIRNFTKGFGSHATVPPEGAQWEEK</sequence>
<keyword evidence="4 5" id="KW-0472">Membrane</keyword>
<evidence type="ECO:0000259" key="6">
    <source>
        <dbReference type="SMART" id="SM00244"/>
    </source>
</evidence>
<feature type="domain" description="Band 7" evidence="6">
    <location>
        <begin position="42"/>
        <end position="198"/>
    </location>
</feature>
<evidence type="ECO:0000256" key="4">
    <source>
        <dbReference type="ARBA" id="ARBA00023136"/>
    </source>
</evidence>
<protein>
    <submittedName>
        <fullName evidence="7">Band 7 protein</fullName>
    </submittedName>
</protein>
<feature type="transmembrane region" description="Helical" evidence="5">
    <location>
        <begin position="317"/>
        <end position="337"/>
    </location>
</feature>
<dbReference type="SUPFAM" id="SSF117892">
    <property type="entry name" value="Band 7/SPFH domain"/>
    <property type="match status" value="1"/>
</dbReference>
<name>A0A1Q9EWB0_SYMMI</name>
<dbReference type="SMART" id="SM00244">
    <property type="entry name" value="PHB"/>
    <property type="match status" value="1"/>
</dbReference>
<keyword evidence="8" id="KW-1185">Reference proteome</keyword>
<dbReference type="PANTHER" id="PTHR43446">
    <property type="entry name" value="MEMBRANE PROTEIN-RELATED"/>
    <property type="match status" value="1"/>
</dbReference>
<accession>A0A1Q9EWB0</accession>
<dbReference type="Pfam" id="PF00520">
    <property type="entry name" value="Ion_trans"/>
    <property type="match status" value="1"/>
</dbReference>
<dbReference type="Gene3D" id="1.10.287.70">
    <property type="match status" value="1"/>
</dbReference>
<gene>
    <name evidence="7" type="ORF">AK812_SmicGene4441</name>
</gene>
<reference evidence="7 8" key="1">
    <citation type="submission" date="2016-02" db="EMBL/GenBank/DDBJ databases">
        <title>Genome analysis of coral dinoflagellate symbionts highlights evolutionary adaptations to a symbiotic lifestyle.</title>
        <authorList>
            <person name="Aranda M."/>
            <person name="Li Y."/>
            <person name="Liew Y.J."/>
            <person name="Baumgarten S."/>
            <person name="Simakov O."/>
            <person name="Wilson M."/>
            <person name="Piel J."/>
            <person name="Ashoor H."/>
            <person name="Bougouffa S."/>
            <person name="Bajic V.B."/>
            <person name="Ryu T."/>
            <person name="Ravasi T."/>
            <person name="Bayer T."/>
            <person name="Micklem G."/>
            <person name="Kim H."/>
            <person name="Bhak J."/>
            <person name="Lajeunesse T.C."/>
            <person name="Voolstra C.R."/>
        </authorList>
    </citation>
    <scope>NUCLEOTIDE SEQUENCE [LARGE SCALE GENOMIC DNA]</scope>
    <source>
        <strain evidence="7 8">CCMP2467</strain>
    </source>
</reference>
<dbReference type="OrthoDB" id="2105077at2759"/>
<keyword evidence="2 5" id="KW-0812">Transmembrane</keyword>
<comment type="caution">
    <text evidence="7">The sequence shown here is derived from an EMBL/GenBank/DDBJ whole genome shotgun (WGS) entry which is preliminary data.</text>
</comment>
<dbReference type="InterPro" id="IPR005821">
    <property type="entry name" value="Ion_trans_dom"/>
</dbReference>
<evidence type="ECO:0000313" key="7">
    <source>
        <dbReference type="EMBL" id="OLQ11710.1"/>
    </source>
</evidence>
<proteinExistence type="predicted"/>
<dbReference type="InterPro" id="IPR036013">
    <property type="entry name" value="Band_7/SPFH_dom_sf"/>
</dbReference>